<dbReference type="InterPro" id="IPR029063">
    <property type="entry name" value="SAM-dependent_MTases_sf"/>
</dbReference>
<sequence length="221" mass="25356">MTSYDMRQTKIASKYESIPRMNTDDCLNTLTRIGEKWTGQGVAMELGCWLGASSVALLKGLNKAGYDKPFYAFDRWKANAQQVREGWEFVTSIGQNLLPQYRKNIHPYINKLVHHKGKLPEILETADLSDVLIEVLVLDAPKSEPVYTACIRALHKHWIPGVTILCLLDYNFYQRKEGVEREKLLAPVNFMIRNEGCFSSIHQKEGESAAFFRYEKPLKEI</sequence>
<evidence type="ECO:0000313" key="1">
    <source>
        <dbReference type="EMBL" id="KKM86325.1"/>
    </source>
</evidence>
<accession>A0A0F9NC53</accession>
<proteinExistence type="predicted"/>
<dbReference type="Pfam" id="PF13578">
    <property type="entry name" value="Methyltransf_24"/>
    <property type="match status" value="1"/>
</dbReference>
<reference evidence="1" key="1">
    <citation type="journal article" date="2015" name="Nature">
        <title>Complex archaea that bridge the gap between prokaryotes and eukaryotes.</title>
        <authorList>
            <person name="Spang A."/>
            <person name="Saw J.H."/>
            <person name="Jorgensen S.L."/>
            <person name="Zaremba-Niedzwiedzka K."/>
            <person name="Martijn J."/>
            <person name="Lind A.E."/>
            <person name="van Eijk R."/>
            <person name="Schleper C."/>
            <person name="Guy L."/>
            <person name="Ettema T.J."/>
        </authorList>
    </citation>
    <scope>NUCLEOTIDE SEQUENCE</scope>
</reference>
<comment type="caution">
    <text evidence="1">The sequence shown here is derived from an EMBL/GenBank/DDBJ whole genome shotgun (WGS) entry which is preliminary data.</text>
</comment>
<dbReference type="Gene3D" id="3.40.50.150">
    <property type="entry name" value="Vaccinia Virus protein VP39"/>
    <property type="match status" value="1"/>
</dbReference>
<name>A0A0F9NC53_9ZZZZ</name>
<organism evidence="1">
    <name type="scientific">marine sediment metagenome</name>
    <dbReference type="NCBI Taxonomy" id="412755"/>
    <lineage>
        <taxon>unclassified sequences</taxon>
        <taxon>metagenomes</taxon>
        <taxon>ecological metagenomes</taxon>
    </lineage>
</organism>
<gene>
    <name evidence="1" type="ORF">LCGC14_1280160</name>
</gene>
<dbReference type="AlphaFoldDB" id="A0A0F9NC53"/>
<protein>
    <submittedName>
        <fullName evidence="1">Uncharacterized protein</fullName>
    </submittedName>
</protein>
<dbReference type="EMBL" id="LAZR01007275">
    <property type="protein sequence ID" value="KKM86325.1"/>
    <property type="molecule type" value="Genomic_DNA"/>
</dbReference>